<dbReference type="AlphaFoldDB" id="A0A7R8UVR0"/>
<name>A0A7R8UVR0_HERIL</name>
<dbReference type="Proteomes" id="UP000594454">
    <property type="component" value="Chromosome 4"/>
</dbReference>
<dbReference type="InterPro" id="IPR044925">
    <property type="entry name" value="His-Me_finger_sf"/>
</dbReference>
<dbReference type="EMBL" id="LR899012">
    <property type="protein sequence ID" value="CAD7088012.1"/>
    <property type="molecule type" value="Genomic_DNA"/>
</dbReference>
<evidence type="ECO:0000313" key="1">
    <source>
        <dbReference type="EMBL" id="CAD7088012.1"/>
    </source>
</evidence>
<dbReference type="OrthoDB" id="7409492at2759"/>
<keyword evidence="2" id="KW-1185">Reference proteome</keyword>
<dbReference type="SUPFAM" id="SSF54060">
    <property type="entry name" value="His-Me finger endonucleases"/>
    <property type="match status" value="1"/>
</dbReference>
<gene>
    <name evidence="1" type="ORF">HERILL_LOCUS10677</name>
</gene>
<sequence length="342" mass="39206">MEYFLAGVIPSNTNVIVSCGPNYLKKQFKTEFVNVQCRGDGQFELKNGFEVKTAKDLGCDLRSVQEILTEVKGCPRDKTAVKFGLVNPVDHKAYIIGEACYCETAGKLLFAHIRRGDLLSYSLEIKDKDIFKAPAPSSTYKVDFMKAFRLDEFNNRLKTALKVEQVPLFDMRNFVDDLFLPNRQLYSIKKLAWNYFVSHEPLLNYQLLKQDIADLEGNIDIYTGAHGVTTLKNKSGGKVPIYLDLEEKRFPVPELIWIVVRHEKGEAAFMVFNDPSLNSELIEDKLNIRSKCNYMSWLKRLKEHNKHSIGRNGFVVCCDVKELAEEIPEFPLHIYMSSKNID</sequence>
<reference evidence="1 2" key="1">
    <citation type="submission" date="2020-11" db="EMBL/GenBank/DDBJ databases">
        <authorList>
            <person name="Wallbank WR R."/>
            <person name="Pardo Diaz C."/>
            <person name="Kozak K."/>
            <person name="Martin S."/>
            <person name="Jiggins C."/>
            <person name="Moest M."/>
            <person name="Warren A I."/>
            <person name="Generalovic N T."/>
            <person name="Byers J.R.P. K."/>
            <person name="Montejo-Kovacevich G."/>
            <person name="Yen C E."/>
        </authorList>
    </citation>
    <scope>NUCLEOTIDE SEQUENCE [LARGE SCALE GENOMIC DNA]</scope>
</reference>
<accession>A0A7R8UVR0</accession>
<organism evidence="1 2">
    <name type="scientific">Hermetia illucens</name>
    <name type="common">Black soldier fly</name>
    <dbReference type="NCBI Taxonomy" id="343691"/>
    <lineage>
        <taxon>Eukaryota</taxon>
        <taxon>Metazoa</taxon>
        <taxon>Ecdysozoa</taxon>
        <taxon>Arthropoda</taxon>
        <taxon>Hexapoda</taxon>
        <taxon>Insecta</taxon>
        <taxon>Pterygota</taxon>
        <taxon>Neoptera</taxon>
        <taxon>Endopterygota</taxon>
        <taxon>Diptera</taxon>
        <taxon>Brachycera</taxon>
        <taxon>Stratiomyomorpha</taxon>
        <taxon>Stratiomyidae</taxon>
        <taxon>Hermetiinae</taxon>
        <taxon>Hermetia</taxon>
    </lineage>
</organism>
<proteinExistence type="predicted"/>
<protein>
    <submittedName>
        <fullName evidence="1">Uncharacterized protein</fullName>
    </submittedName>
</protein>
<evidence type="ECO:0000313" key="2">
    <source>
        <dbReference type="Proteomes" id="UP000594454"/>
    </source>
</evidence>
<dbReference type="InParanoid" id="A0A7R8UVR0"/>